<organism evidence="1 2">
    <name type="scientific">Piliocolobus tephrosceles</name>
    <name type="common">Ugandan red Colobus</name>
    <dbReference type="NCBI Taxonomy" id="591936"/>
    <lineage>
        <taxon>Eukaryota</taxon>
        <taxon>Metazoa</taxon>
        <taxon>Chordata</taxon>
        <taxon>Craniata</taxon>
        <taxon>Vertebrata</taxon>
        <taxon>Euteleostomi</taxon>
        <taxon>Mammalia</taxon>
        <taxon>Eutheria</taxon>
        <taxon>Euarchontoglires</taxon>
        <taxon>Primates</taxon>
        <taxon>Haplorrhini</taxon>
        <taxon>Catarrhini</taxon>
        <taxon>Cercopithecidae</taxon>
        <taxon>Colobinae</taxon>
        <taxon>Piliocolobus</taxon>
    </lineage>
</organism>
<protein>
    <submittedName>
        <fullName evidence="1">Uncharacterized protein</fullName>
    </submittedName>
</protein>
<reference evidence="1" key="2">
    <citation type="submission" date="2025-09" db="UniProtKB">
        <authorList>
            <consortium name="Ensembl"/>
        </authorList>
    </citation>
    <scope>IDENTIFICATION</scope>
</reference>
<name>A0A8C9IHK7_9PRIM</name>
<dbReference type="AlphaFoldDB" id="A0A8C9IHK7"/>
<dbReference type="Proteomes" id="UP000694416">
    <property type="component" value="Unplaced"/>
</dbReference>
<accession>A0A8C9IHK7</accession>
<evidence type="ECO:0000313" key="1">
    <source>
        <dbReference type="Ensembl" id="ENSPTEP00000031133.1"/>
    </source>
</evidence>
<proteinExistence type="predicted"/>
<sequence>VSSSVWLIPGLKHQNTSSFKNDMLDKSVQTKKINAKFPDVVCRRYKEVEYPVSKKKKKKKEKKGKKMI</sequence>
<keyword evidence="2" id="KW-1185">Reference proteome</keyword>
<dbReference type="Ensembl" id="ENSPTET00000042981.1">
    <property type="protein sequence ID" value="ENSPTEP00000031133.1"/>
    <property type="gene ID" value="ENSPTEG00000030161.1"/>
</dbReference>
<reference evidence="1" key="1">
    <citation type="submission" date="2025-08" db="UniProtKB">
        <authorList>
            <consortium name="Ensembl"/>
        </authorList>
    </citation>
    <scope>IDENTIFICATION</scope>
</reference>
<evidence type="ECO:0000313" key="2">
    <source>
        <dbReference type="Proteomes" id="UP000694416"/>
    </source>
</evidence>